<feature type="region of interest" description="Disordered" evidence="1">
    <location>
        <begin position="62"/>
        <end position="83"/>
    </location>
</feature>
<dbReference type="EMBL" id="VTPC01000827">
    <property type="protein sequence ID" value="KAF2904185.1"/>
    <property type="molecule type" value="Genomic_DNA"/>
</dbReference>
<organism evidence="2 3">
    <name type="scientific">Ignelater luminosus</name>
    <name type="common">Cucubano</name>
    <name type="synonym">Pyrophorus luminosus</name>
    <dbReference type="NCBI Taxonomy" id="2038154"/>
    <lineage>
        <taxon>Eukaryota</taxon>
        <taxon>Metazoa</taxon>
        <taxon>Ecdysozoa</taxon>
        <taxon>Arthropoda</taxon>
        <taxon>Hexapoda</taxon>
        <taxon>Insecta</taxon>
        <taxon>Pterygota</taxon>
        <taxon>Neoptera</taxon>
        <taxon>Endopterygota</taxon>
        <taxon>Coleoptera</taxon>
        <taxon>Polyphaga</taxon>
        <taxon>Elateriformia</taxon>
        <taxon>Elateroidea</taxon>
        <taxon>Elateridae</taxon>
        <taxon>Agrypninae</taxon>
        <taxon>Pyrophorini</taxon>
        <taxon>Ignelater</taxon>
    </lineage>
</organism>
<dbReference type="Proteomes" id="UP000801492">
    <property type="component" value="Unassembled WGS sequence"/>
</dbReference>
<gene>
    <name evidence="2" type="ORF">ILUMI_02005</name>
</gene>
<accession>A0A8K0GGW4</accession>
<reference evidence="2" key="1">
    <citation type="submission" date="2019-08" db="EMBL/GenBank/DDBJ databases">
        <title>The genome of the North American firefly Photinus pyralis.</title>
        <authorList>
            <consortium name="Photinus pyralis genome working group"/>
            <person name="Fallon T.R."/>
            <person name="Sander Lower S.E."/>
            <person name="Weng J.-K."/>
        </authorList>
    </citation>
    <scope>NUCLEOTIDE SEQUENCE</scope>
    <source>
        <strain evidence="2">TRF0915ILg1</strain>
        <tissue evidence="2">Whole body</tissue>
    </source>
</reference>
<evidence type="ECO:0000313" key="3">
    <source>
        <dbReference type="Proteomes" id="UP000801492"/>
    </source>
</evidence>
<name>A0A8K0GGW4_IGNLU</name>
<sequence>MRISGRNGRKFGQMGRIFPKSVWIKRKNGSINEEVYTPATESEDLPTQQKTVEIIRKLKNNKSPGENGVCQRDGKNQSIIEFK</sequence>
<protein>
    <submittedName>
        <fullName evidence="2">Uncharacterized protein</fullName>
    </submittedName>
</protein>
<keyword evidence="3" id="KW-1185">Reference proteome</keyword>
<proteinExistence type="predicted"/>
<comment type="caution">
    <text evidence="2">The sequence shown here is derived from an EMBL/GenBank/DDBJ whole genome shotgun (WGS) entry which is preliminary data.</text>
</comment>
<dbReference type="AlphaFoldDB" id="A0A8K0GGW4"/>
<evidence type="ECO:0000256" key="1">
    <source>
        <dbReference type="SAM" id="MobiDB-lite"/>
    </source>
</evidence>
<evidence type="ECO:0000313" key="2">
    <source>
        <dbReference type="EMBL" id="KAF2904185.1"/>
    </source>
</evidence>